<dbReference type="OrthoDB" id="7841298at2"/>
<evidence type="ECO:0000256" key="1">
    <source>
        <dbReference type="SAM" id="SignalP"/>
    </source>
</evidence>
<accession>A0A4U0RZ92</accession>
<dbReference type="AlphaFoldDB" id="A0A4U0RZ92"/>
<evidence type="ECO:0000313" key="3">
    <source>
        <dbReference type="Proteomes" id="UP000309747"/>
    </source>
</evidence>
<feature type="signal peptide" evidence="1">
    <location>
        <begin position="1"/>
        <end position="21"/>
    </location>
</feature>
<dbReference type="EMBL" id="SUNI01000001">
    <property type="protein sequence ID" value="TJZ93704.1"/>
    <property type="molecule type" value="Genomic_DNA"/>
</dbReference>
<comment type="caution">
    <text evidence="2">The sequence shown here is derived from an EMBL/GenBank/DDBJ whole genome shotgun (WGS) entry which is preliminary data.</text>
</comment>
<keyword evidence="1" id="KW-0732">Signal</keyword>
<dbReference type="RefSeq" id="WP_136883848.1">
    <property type="nucleotide sequence ID" value="NZ_SUNI01000001.1"/>
</dbReference>
<reference evidence="2 3" key="1">
    <citation type="submission" date="2019-04" db="EMBL/GenBank/DDBJ databases">
        <authorList>
            <person name="Li J."/>
        </authorList>
    </citation>
    <scope>NUCLEOTIDE SEQUENCE [LARGE SCALE GENOMIC DNA]</scope>
    <source>
        <strain evidence="2 3">KCTC 42687</strain>
    </source>
</reference>
<protein>
    <submittedName>
        <fullName evidence="2">DUF2059 domain-containing protein</fullName>
    </submittedName>
</protein>
<organism evidence="2 3">
    <name type="scientific">Paracoccus gahaiensis</name>
    <dbReference type="NCBI Taxonomy" id="1706839"/>
    <lineage>
        <taxon>Bacteria</taxon>
        <taxon>Pseudomonadati</taxon>
        <taxon>Pseudomonadota</taxon>
        <taxon>Alphaproteobacteria</taxon>
        <taxon>Rhodobacterales</taxon>
        <taxon>Paracoccaceae</taxon>
        <taxon>Paracoccus</taxon>
    </lineage>
</organism>
<keyword evidence="3" id="KW-1185">Reference proteome</keyword>
<proteinExistence type="predicted"/>
<gene>
    <name evidence="2" type="ORF">FA743_00020</name>
</gene>
<name>A0A4U0RZ92_9RHOB</name>
<sequence length="290" mass="30793">MLSLLGVMAALAVSGPSPVGAAWTPATIHPVQAPQADRQDQVWQVLGMDRLMPVLQAEAVGEAARMQAEGLIAGQGPDWAGTIGRIHDPDRMEGLFRDGMSDALDRADPALLERALGFHASDLGQRIIGLEISARRAMLEEGVEPLARQSFADALDQGQPRAVAISEIIDRADLIAPNVAGGMNAALAFARGFAEGEGFDMAPDPQQMLQEAWAQRDQIEAEATAWLQGFLMLAYAPLSDAELAEYGAWAASTEGQALAGIVFAGFDGVFVRTSYEMGLAAALRLQGRQL</sequence>
<feature type="chain" id="PRO_5020558109" evidence="1">
    <location>
        <begin position="22"/>
        <end position="290"/>
    </location>
</feature>
<dbReference type="Proteomes" id="UP000309747">
    <property type="component" value="Unassembled WGS sequence"/>
</dbReference>
<evidence type="ECO:0000313" key="2">
    <source>
        <dbReference type="EMBL" id="TJZ93704.1"/>
    </source>
</evidence>